<comment type="similarity">
    <text evidence="1">Belongs to the RelE toxin family.</text>
</comment>
<gene>
    <name evidence="3" type="ORF">HYN86_11600</name>
</gene>
<name>A0A344LTF8_9FLAO</name>
<evidence type="ECO:0000313" key="4">
    <source>
        <dbReference type="Proteomes" id="UP000251561"/>
    </source>
</evidence>
<proteinExistence type="inferred from homology"/>
<dbReference type="RefSeq" id="WP_113678172.1">
    <property type="nucleotide sequence ID" value="NZ_CP030261.1"/>
</dbReference>
<dbReference type="Gene3D" id="3.30.2310.20">
    <property type="entry name" value="RelE-like"/>
    <property type="match status" value="1"/>
</dbReference>
<dbReference type="InterPro" id="IPR035093">
    <property type="entry name" value="RelE/ParE_toxin_dom_sf"/>
</dbReference>
<dbReference type="InterPro" id="IPR051803">
    <property type="entry name" value="TA_system_RelE-like_toxin"/>
</dbReference>
<dbReference type="AlphaFoldDB" id="A0A344LTF8"/>
<reference evidence="3 4" key="1">
    <citation type="submission" date="2018-06" db="EMBL/GenBank/DDBJ databases">
        <title>Genome sequencing of Flavobacterium.</title>
        <authorList>
            <person name="Baek M.-G."/>
            <person name="Yi H."/>
        </authorList>
    </citation>
    <scope>NUCLEOTIDE SEQUENCE [LARGE SCALE GENOMIC DNA]</scope>
    <source>
        <strain evidence="3 4">HYN0086</strain>
    </source>
</reference>
<organism evidence="3 4">
    <name type="scientific">Flavobacterium fluviale</name>
    <dbReference type="NCBI Taxonomy" id="2249356"/>
    <lineage>
        <taxon>Bacteria</taxon>
        <taxon>Pseudomonadati</taxon>
        <taxon>Bacteroidota</taxon>
        <taxon>Flavobacteriia</taxon>
        <taxon>Flavobacteriales</taxon>
        <taxon>Flavobacteriaceae</taxon>
        <taxon>Flavobacterium</taxon>
    </lineage>
</organism>
<accession>A0A344LTF8</accession>
<dbReference type="EMBL" id="CP030261">
    <property type="protein sequence ID" value="AXB57200.1"/>
    <property type="molecule type" value="Genomic_DNA"/>
</dbReference>
<dbReference type="InterPro" id="IPR007712">
    <property type="entry name" value="RelE/ParE_toxin"/>
</dbReference>
<dbReference type="SUPFAM" id="SSF143011">
    <property type="entry name" value="RelE-like"/>
    <property type="match status" value="1"/>
</dbReference>
<evidence type="ECO:0000256" key="2">
    <source>
        <dbReference type="ARBA" id="ARBA00022649"/>
    </source>
</evidence>
<sequence>MGKKIIWSSDALNQLEDIHFYIFFESKSITTADKVVNTIFDSTEILKTQPEIYKLDKQKASNDGTFRVYSVYEYSISYQITQDSIFILRVRHNARKSKKHSWKA</sequence>
<keyword evidence="2" id="KW-1277">Toxin-antitoxin system</keyword>
<evidence type="ECO:0000313" key="3">
    <source>
        <dbReference type="EMBL" id="AXB57200.1"/>
    </source>
</evidence>
<protein>
    <submittedName>
        <fullName evidence="3">Type II toxin-antitoxin system RelE/ParE family toxin</fullName>
    </submittedName>
</protein>
<dbReference type="Pfam" id="PF05016">
    <property type="entry name" value="ParE_toxin"/>
    <property type="match status" value="1"/>
</dbReference>
<keyword evidence="4" id="KW-1185">Reference proteome</keyword>
<dbReference type="OrthoDB" id="962256at2"/>
<dbReference type="Proteomes" id="UP000251561">
    <property type="component" value="Chromosome"/>
</dbReference>
<dbReference type="PANTHER" id="PTHR33755">
    <property type="entry name" value="TOXIN PARE1-RELATED"/>
    <property type="match status" value="1"/>
</dbReference>
<dbReference type="KEGG" id="ffl:HYN86_11600"/>
<evidence type="ECO:0000256" key="1">
    <source>
        <dbReference type="ARBA" id="ARBA00006226"/>
    </source>
</evidence>